<organism evidence="3 4">
    <name type="scientific">Penicillium brasilianum</name>
    <dbReference type="NCBI Taxonomy" id="104259"/>
    <lineage>
        <taxon>Eukaryota</taxon>
        <taxon>Fungi</taxon>
        <taxon>Dikarya</taxon>
        <taxon>Ascomycota</taxon>
        <taxon>Pezizomycotina</taxon>
        <taxon>Eurotiomycetes</taxon>
        <taxon>Eurotiomycetidae</taxon>
        <taxon>Eurotiales</taxon>
        <taxon>Aspergillaceae</taxon>
        <taxon>Penicillium</taxon>
    </lineage>
</organism>
<dbReference type="GO" id="GO:0016020">
    <property type="term" value="C:membrane"/>
    <property type="evidence" value="ECO:0007669"/>
    <property type="project" value="TreeGrafter"/>
</dbReference>
<sequence length="206" mass="23400">MSSASWEAFMTFADQHIHDIDIPRSSPSQWCNHNDEFVSTRPELRSTRPTGKVMNPAYPPNPTLFLFLGHHRELHFSPPFHDYTTMSERFAPKVPVQLDPPKDDLISTEELAKCDGSDPSRPTLVAIKGTVFDVTRNAAYGASGQYRVFVGKDASRALAKSSLKPEDCVPEWYDLDEKEKQTLDEWYTFFSKRYNIVGKVEGAKNL</sequence>
<dbReference type="InterPro" id="IPR036400">
    <property type="entry name" value="Cyt_B5-like_heme/steroid_sf"/>
</dbReference>
<dbReference type="AlphaFoldDB" id="A0A1S9RMQ4"/>
<dbReference type="Proteomes" id="UP000190744">
    <property type="component" value="Unassembled WGS sequence"/>
</dbReference>
<feature type="domain" description="Cytochrome b5 heme-binding" evidence="2">
    <location>
        <begin position="106"/>
        <end position="201"/>
    </location>
</feature>
<accession>A0A1S9RMQ4</accession>
<comment type="similarity">
    <text evidence="1">Belongs to the cytochrome b5 family. MAPR subfamily.</text>
</comment>
<dbReference type="InterPro" id="IPR001199">
    <property type="entry name" value="Cyt_B5-like_heme/steroid-bd"/>
</dbReference>
<proteinExistence type="inferred from homology"/>
<comment type="caution">
    <text evidence="3">The sequence shown here is derived from an EMBL/GenBank/DDBJ whole genome shotgun (WGS) entry which is preliminary data.</text>
</comment>
<dbReference type="InterPro" id="IPR050577">
    <property type="entry name" value="MAPR/NEUFC/NENF-like"/>
</dbReference>
<dbReference type="SMART" id="SM01117">
    <property type="entry name" value="Cyt-b5"/>
    <property type="match status" value="1"/>
</dbReference>
<name>A0A1S9RMQ4_PENBI</name>
<evidence type="ECO:0000313" key="3">
    <source>
        <dbReference type="EMBL" id="OOQ86651.1"/>
    </source>
</evidence>
<gene>
    <name evidence="3" type="ORF">PEBR_20642</name>
</gene>
<reference evidence="4" key="1">
    <citation type="submission" date="2015-09" db="EMBL/GenBank/DDBJ databases">
        <authorList>
            <person name="Fill T.P."/>
            <person name="Baretta J.F."/>
            <person name="de Almeida L.G."/>
            <person name="Rocha M."/>
            <person name="de Souza D.H."/>
            <person name="Malavazi I."/>
            <person name="Cerdeira L.T."/>
            <person name="Hong H."/>
            <person name="Samborskyy M."/>
            <person name="de Vasconcelos A.T."/>
            <person name="Leadlay P."/>
            <person name="Rodrigues-Filho E."/>
        </authorList>
    </citation>
    <scope>NUCLEOTIDE SEQUENCE [LARGE SCALE GENOMIC DNA]</scope>
    <source>
        <strain evidence="4">LaBioMMi 136</strain>
    </source>
</reference>
<dbReference type="SUPFAM" id="SSF55856">
    <property type="entry name" value="Cytochrome b5-like heme/steroid binding domain"/>
    <property type="match status" value="1"/>
</dbReference>
<dbReference type="FunFam" id="3.10.120.10:FF:000003">
    <property type="entry name" value="membrane-associated progesterone receptor component 1"/>
    <property type="match status" value="1"/>
</dbReference>
<dbReference type="PANTHER" id="PTHR10281:SF115">
    <property type="entry name" value="BINDING PROTEIN, PUTATIVE (AFU_ORTHOLOGUE AFUA_4G06240)-RELATED"/>
    <property type="match status" value="1"/>
</dbReference>
<protein>
    <recommendedName>
        <fullName evidence="2">Cytochrome b5 heme-binding domain-containing protein</fullName>
    </recommendedName>
</protein>
<evidence type="ECO:0000313" key="4">
    <source>
        <dbReference type="Proteomes" id="UP000190744"/>
    </source>
</evidence>
<dbReference type="Gene3D" id="3.10.120.10">
    <property type="entry name" value="Cytochrome b5-like heme/steroid binding domain"/>
    <property type="match status" value="1"/>
</dbReference>
<dbReference type="GO" id="GO:0005783">
    <property type="term" value="C:endoplasmic reticulum"/>
    <property type="evidence" value="ECO:0007669"/>
    <property type="project" value="TreeGrafter"/>
</dbReference>
<evidence type="ECO:0000259" key="2">
    <source>
        <dbReference type="SMART" id="SM01117"/>
    </source>
</evidence>
<dbReference type="Pfam" id="PF00173">
    <property type="entry name" value="Cyt-b5"/>
    <property type="match status" value="1"/>
</dbReference>
<dbReference type="PANTHER" id="PTHR10281">
    <property type="entry name" value="MEMBRANE-ASSOCIATED PROGESTERONE RECEPTOR COMPONENT-RELATED"/>
    <property type="match status" value="1"/>
</dbReference>
<dbReference type="GO" id="GO:0020037">
    <property type="term" value="F:heme binding"/>
    <property type="evidence" value="ECO:0007669"/>
    <property type="project" value="UniProtKB-ARBA"/>
</dbReference>
<evidence type="ECO:0000256" key="1">
    <source>
        <dbReference type="ARBA" id="ARBA00038357"/>
    </source>
</evidence>
<dbReference type="EMBL" id="LJBN01000136">
    <property type="protein sequence ID" value="OOQ86651.1"/>
    <property type="molecule type" value="Genomic_DNA"/>
</dbReference>